<evidence type="ECO:0000256" key="1">
    <source>
        <dbReference type="SAM" id="Phobius"/>
    </source>
</evidence>
<gene>
    <name evidence="2" type="ORF">CfE428DRAFT_6125</name>
</gene>
<name>B4DB34_9BACT</name>
<evidence type="ECO:0000313" key="3">
    <source>
        <dbReference type="Proteomes" id="UP000005824"/>
    </source>
</evidence>
<feature type="transmembrane region" description="Helical" evidence="1">
    <location>
        <begin position="46"/>
        <end position="67"/>
    </location>
</feature>
<keyword evidence="1" id="KW-0472">Membrane</keyword>
<feature type="transmembrane region" description="Helical" evidence="1">
    <location>
        <begin position="7"/>
        <end position="26"/>
    </location>
</feature>
<evidence type="ECO:0000313" key="2">
    <source>
        <dbReference type="EMBL" id="EDY16312.1"/>
    </source>
</evidence>
<keyword evidence="1" id="KW-0812">Transmembrane</keyword>
<proteinExistence type="predicted"/>
<comment type="caution">
    <text evidence="2">The sequence shown here is derived from an EMBL/GenBank/DDBJ whole genome shotgun (WGS) entry which is preliminary data.</text>
</comment>
<dbReference type="RefSeq" id="WP_006983444.1">
    <property type="nucleotide sequence ID" value="NZ_ABVL01000035.1"/>
</dbReference>
<dbReference type="EMBL" id="ABVL01000035">
    <property type="protein sequence ID" value="EDY16312.1"/>
    <property type="molecule type" value="Genomic_DNA"/>
</dbReference>
<dbReference type="InParanoid" id="B4DB34"/>
<organism evidence="2 3">
    <name type="scientific">Chthoniobacter flavus Ellin428</name>
    <dbReference type="NCBI Taxonomy" id="497964"/>
    <lineage>
        <taxon>Bacteria</taxon>
        <taxon>Pseudomonadati</taxon>
        <taxon>Verrucomicrobiota</taxon>
        <taxon>Spartobacteria</taxon>
        <taxon>Chthoniobacterales</taxon>
        <taxon>Chthoniobacteraceae</taxon>
        <taxon>Chthoniobacter</taxon>
    </lineage>
</organism>
<reference evidence="2 3" key="1">
    <citation type="journal article" date="2011" name="J. Bacteriol.">
        <title>Genome sequence of Chthoniobacter flavus Ellin428, an aerobic heterotrophic soil bacterium.</title>
        <authorList>
            <person name="Kant R."/>
            <person name="van Passel M.W."/>
            <person name="Palva A."/>
            <person name="Lucas S."/>
            <person name="Lapidus A."/>
            <person name="Glavina Del Rio T."/>
            <person name="Dalin E."/>
            <person name="Tice H."/>
            <person name="Bruce D."/>
            <person name="Goodwin L."/>
            <person name="Pitluck S."/>
            <person name="Larimer F.W."/>
            <person name="Land M.L."/>
            <person name="Hauser L."/>
            <person name="Sangwan P."/>
            <person name="de Vos W.M."/>
            <person name="Janssen P.H."/>
            <person name="Smidt H."/>
        </authorList>
    </citation>
    <scope>NUCLEOTIDE SEQUENCE [LARGE SCALE GENOMIC DNA]</scope>
    <source>
        <strain evidence="2 3">Ellin428</strain>
    </source>
</reference>
<accession>B4DB34</accession>
<protein>
    <submittedName>
        <fullName evidence="2">Uncharacterized protein</fullName>
    </submittedName>
</protein>
<keyword evidence="1" id="KW-1133">Transmembrane helix</keyword>
<keyword evidence="3" id="KW-1185">Reference proteome</keyword>
<sequence>MSLRNVICGIGGVLLGLGLMCLPLGFGANPERDTSAFFRAADTGVWLKLGLTLALSGATVLLASPLFRTRR</sequence>
<dbReference type="AlphaFoldDB" id="B4DB34"/>
<dbReference type="Proteomes" id="UP000005824">
    <property type="component" value="Unassembled WGS sequence"/>
</dbReference>